<dbReference type="KEGG" id="dea:FPZ08_08130"/>
<reference evidence="2 3" key="1">
    <citation type="submission" date="2019-07" db="EMBL/GenBank/DDBJ databases">
        <title>Full genome sequence of Devosia sp. Gsoil 520.</title>
        <authorList>
            <person name="Im W.-T."/>
        </authorList>
    </citation>
    <scope>NUCLEOTIDE SEQUENCE [LARGE SCALE GENOMIC DNA]</scope>
    <source>
        <strain evidence="2 3">Gsoil 520</strain>
    </source>
</reference>
<dbReference type="EMBL" id="CP042304">
    <property type="protein sequence ID" value="QDZ10723.1"/>
    <property type="molecule type" value="Genomic_DNA"/>
</dbReference>
<dbReference type="OrthoDB" id="7951341at2"/>
<dbReference type="AlphaFoldDB" id="A0A5B8LRF6"/>
<gene>
    <name evidence="2" type="ORF">FPZ08_08130</name>
</gene>
<keyword evidence="3" id="KW-1185">Reference proteome</keyword>
<dbReference type="RefSeq" id="WP_146289509.1">
    <property type="nucleotide sequence ID" value="NZ_CP042304.1"/>
</dbReference>
<dbReference type="Proteomes" id="UP000315364">
    <property type="component" value="Chromosome"/>
</dbReference>
<name>A0A5B8LRF6_9HYPH</name>
<keyword evidence="1" id="KW-0732">Signal</keyword>
<organism evidence="2 3">
    <name type="scientific">Devosia ginsengisoli</name>
    <dbReference type="NCBI Taxonomy" id="400770"/>
    <lineage>
        <taxon>Bacteria</taxon>
        <taxon>Pseudomonadati</taxon>
        <taxon>Pseudomonadota</taxon>
        <taxon>Alphaproteobacteria</taxon>
        <taxon>Hyphomicrobiales</taxon>
        <taxon>Devosiaceae</taxon>
        <taxon>Devosia</taxon>
    </lineage>
</organism>
<sequence>MRRLVASIVTAGMLSVAGLSGANAAPVPGFEDLYNTVFTSCTLPDGTLAACEAAINAYASALVANVELTVANQSFTELRQEVFVANAADEEFQADIDALFELLLPDSGAIGAVASPV</sequence>
<accession>A0A5B8LRF6</accession>
<feature type="signal peptide" evidence="1">
    <location>
        <begin position="1"/>
        <end position="24"/>
    </location>
</feature>
<evidence type="ECO:0000313" key="2">
    <source>
        <dbReference type="EMBL" id="QDZ10723.1"/>
    </source>
</evidence>
<feature type="chain" id="PRO_5022763513" evidence="1">
    <location>
        <begin position="25"/>
        <end position="117"/>
    </location>
</feature>
<evidence type="ECO:0000313" key="3">
    <source>
        <dbReference type="Proteomes" id="UP000315364"/>
    </source>
</evidence>
<evidence type="ECO:0000256" key="1">
    <source>
        <dbReference type="SAM" id="SignalP"/>
    </source>
</evidence>
<protein>
    <submittedName>
        <fullName evidence="2">Uncharacterized protein</fullName>
    </submittedName>
</protein>
<proteinExistence type="predicted"/>